<dbReference type="InterPro" id="IPR011712">
    <property type="entry name" value="Sig_transdc_His_kin_sub3_dim/P"/>
</dbReference>
<name>A0ABW5N8A0_9FLAO</name>
<evidence type="ECO:0000256" key="9">
    <source>
        <dbReference type="SAM" id="Coils"/>
    </source>
</evidence>
<comment type="catalytic activity">
    <reaction evidence="1">
        <text>ATP + protein L-histidine = ADP + protein N-phospho-L-histidine.</text>
        <dbReference type="EC" id="2.7.13.3"/>
    </reaction>
</comment>
<dbReference type="InterPro" id="IPR036890">
    <property type="entry name" value="HATPase_C_sf"/>
</dbReference>
<reference evidence="13" key="1">
    <citation type="journal article" date="2019" name="Int. J. Syst. Evol. Microbiol.">
        <title>The Global Catalogue of Microorganisms (GCM) 10K type strain sequencing project: providing services to taxonomists for standard genome sequencing and annotation.</title>
        <authorList>
            <consortium name="The Broad Institute Genomics Platform"/>
            <consortium name="The Broad Institute Genome Sequencing Center for Infectious Disease"/>
            <person name="Wu L."/>
            <person name="Ma J."/>
        </authorList>
    </citation>
    <scope>NUCLEOTIDE SEQUENCE [LARGE SCALE GENOMIC DNA]</scope>
    <source>
        <strain evidence="13">KCTC 42423</strain>
    </source>
</reference>
<keyword evidence="8" id="KW-0902">Two-component regulatory system</keyword>
<evidence type="ECO:0000256" key="6">
    <source>
        <dbReference type="ARBA" id="ARBA00022777"/>
    </source>
</evidence>
<accession>A0ABW5N8A0</accession>
<dbReference type="SUPFAM" id="SSF55874">
    <property type="entry name" value="ATPase domain of HSP90 chaperone/DNA topoisomerase II/histidine kinase"/>
    <property type="match status" value="1"/>
</dbReference>
<keyword evidence="10" id="KW-1133">Transmembrane helix</keyword>
<evidence type="ECO:0000256" key="2">
    <source>
        <dbReference type="ARBA" id="ARBA00012438"/>
    </source>
</evidence>
<dbReference type="CDD" id="cd16917">
    <property type="entry name" value="HATPase_UhpB-NarQ-NarX-like"/>
    <property type="match status" value="1"/>
</dbReference>
<dbReference type="InterPro" id="IPR050482">
    <property type="entry name" value="Sensor_HK_TwoCompSys"/>
</dbReference>
<organism evidence="12 13">
    <name type="scientific">Aquimarina hainanensis</name>
    <dbReference type="NCBI Taxonomy" id="1578017"/>
    <lineage>
        <taxon>Bacteria</taxon>
        <taxon>Pseudomonadati</taxon>
        <taxon>Bacteroidota</taxon>
        <taxon>Flavobacteriia</taxon>
        <taxon>Flavobacteriales</taxon>
        <taxon>Flavobacteriaceae</taxon>
        <taxon>Aquimarina</taxon>
    </lineage>
</organism>
<keyword evidence="5" id="KW-0547">Nucleotide-binding</keyword>
<proteinExistence type="predicted"/>
<feature type="transmembrane region" description="Helical" evidence="10">
    <location>
        <begin position="214"/>
        <end position="234"/>
    </location>
</feature>
<evidence type="ECO:0000256" key="7">
    <source>
        <dbReference type="ARBA" id="ARBA00022840"/>
    </source>
</evidence>
<dbReference type="InterPro" id="IPR005467">
    <property type="entry name" value="His_kinase_dom"/>
</dbReference>
<comment type="caution">
    <text evidence="12">The sequence shown here is derived from an EMBL/GenBank/DDBJ whole genome shotgun (WGS) entry which is preliminary data.</text>
</comment>
<evidence type="ECO:0000256" key="4">
    <source>
        <dbReference type="ARBA" id="ARBA00022679"/>
    </source>
</evidence>
<dbReference type="Gene3D" id="1.20.5.1930">
    <property type="match status" value="1"/>
</dbReference>
<dbReference type="RefSeq" id="WP_378256541.1">
    <property type="nucleotide sequence ID" value="NZ_JBHSJV010000001.1"/>
</dbReference>
<keyword evidence="3" id="KW-0597">Phosphoprotein</keyword>
<feature type="coiled-coil region" evidence="9">
    <location>
        <begin position="126"/>
        <end position="213"/>
    </location>
</feature>
<evidence type="ECO:0000256" key="5">
    <source>
        <dbReference type="ARBA" id="ARBA00022741"/>
    </source>
</evidence>
<evidence type="ECO:0000256" key="10">
    <source>
        <dbReference type="SAM" id="Phobius"/>
    </source>
</evidence>
<sequence length="473" mass="54956">MLKSFQKNILIILLGCFPFIYAQKAVEEISAFPAKKIAPEVQKKELAKLRITTELGIADRLFVQKDINAAAAIYKKILKEAIPSNLLKEQAEIYHKLKLIALQKDDYKSAFALSSQYFVIKDSINALERLKKITFLENKYQKLQKEKEKLTLLNKEDELRHIDLQKDIQRKENENQILFLKNTAERRRNEIILLKKDKQLKELEINRQKEIKKITFISFIITLIPIIGLLILYYQKLKTQSLLNKKLKEIGQQRISTILKDQELKLIRASIEGQDRERKRIAQELHDSIGGNLAAIKLQFSNLSKDRGKFKTLYHQLDDTYQQVRTLSHNLIPTKFRQNDFVPLITEYMKNIEEASKLKVMLSIYPEDDINNEIDEKLQNEIFIILQELITNTIKHSGATRLDIQIDLIHDTIHLIFEDNGIGFSCALITPGVGLTSLKRRLKALDGVYTIDSRHKRGTIINIEIPNKKHIIL</sequence>
<dbReference type="PANTHER" id="PTHR24421:SF10">
    <property type="entry name" value="NITRATE_NITRITE SENSOR PROTEIN NARQ"/>
    <property type="match status" value="1"/>
</dbReference>
<dbReference type="EC" id="2.7.13.3" evidence="2"/>
<dbReference type="Pfam" id="PF07730">
    <property type="entry name" value="HisKA_3"/>
    <property type="match status" value="1"/>
</dbReference>
<evidence type="ECO:0000256" key="3">
    <source>
        <dbReference type="ARBA" id="ARBA00022553"/>
    </source>
</evidence>
<keyword evidence="4" id="KW-0808">Transferase</keyword>
<dbReference type="EMBL" id="JBHULX010000017">
    <property type="protein sequence ID" value="MFD2591134.1"/>
    <property type="molecule type" value="Genomic_DNA"/>
</dbReference>
<keyword evidence="9" id="KW-0175">Coiled coil</keyword>
<dbReference type="Gene3D" id="3.30.565.10">
    <property type="entry name" value="Histidine kinase-like ATPase, C-terminal domain"/>
    <property type="match status" value="1"/>
</dbReference>
<gene>
    <name evidence="12" type="ORF">ACFSTE_09850</name>
</gene>
<evidence type="ECO:0000256" key="8">
    <source>
        <dbReference type="ARBA" id="ARBA00023012"/>
    </source>
</evidence>
<evidence type="ECO:0000313" key="13">
    <source>
        <dbReference type="Proteomes" id="UP001597459"/>
    </source>
</evidence>
<evidence type="ECO:0000259" key="11">
    <source>
        <dbReference type="PROSITE" id="PS50109"/>
    </source>
</evidence>
<dbReference type="GO" id="GO:0016301">
    <property type="term" value="F:kinase activity"/>
    <property type="evidence" value="ECO:0007669"/>
    <property type="project" value="UniProtKB-KW"/>
</dbReference>
<dbReference type="Pfam" id="PF02518">
    <property type="entry name" value="HATPase_c"/>
    <property type="match status" value="1"/>
</dbReference>
<dbReference type="PANTHER" id="PTHR24421">
    <property type="entry name" value="NITRATE/NITRITE SENSOR PROTEIN NARX-RELATED"/>
    <property type="match status" value="1"/>
</dbReference>
<keyword evidence="6 12" id="KW-0418">Kinase</keyword>
<evidence type="ECO:0000313" key="12">
    <source>
        <dbReference type="EMBL" id="MFD2591134.1"/>
    </source>
</evidence>
<keyword evidence="10" id="KW-0812">Transmembrane</keyword>
<keyword evidence="7" id="KW-0067">ATP-binding</keyword>
<dbReference type="PROSITE" id="PS50109">
    <property type="entry name" value="HIS_KIN"/>
    <property type="match status" value="1"/>
</dbReference>
<dbReference type="InterPro" id="IPR003594">
    <property type="entry name" value="HATPase_dom"/>
</dbReference>
<protein>
    <recommendedName>
        <fullName evidence="2">histidine kinase</fullName>
        <ecNumber evidence="2">2.7.13.3</ecNumber>
    </recommendedName>
</protein>
<keyword evidence="10" id="KW-0472">Membrane</keyword>
<evidence type="ECO:0000256" key="1">
    <source>
        <dbReference type="ARBA" id="ARBA00000085"/>
    </source>
</evidence>
<dbReference type="Proteomes" id="UP001597459">
    <property type="component" value="Unassembled WGS sequence"/>
</dbReference>
<feature type="domain" description="Histidine kinase" evidence="11">
    <location>
        <begin position="280"/>
        <end position="469"/>
    </location>
</feature>
<dbReference type="SMART" id="SM00387">
    <property type="entry name" value="HATPase_c"/>
    <property type="match status" value="1"/>
</dbReference>
<keyword evidence="13" id="KW-1185">Reference proteome</keyword>